<organism evidence="2 3">
    <name type="scientific">Microdochium bolleyi</name>
    <dbReference type="NCBI Taxonomy" id="196109"/>
    <lineage>
        <taxon>Eukaryota</taxon>
        <taxon>Fungi</taxon>
        <taxon>Dikarya</taxon>
        <taxon>Ascomycota</taxon>
        <taxon>Pezizomycotina</taxon>
        <taxon>Sordariomycetes</taxon>
        <taxon>Xylariomycetidae</taxon>
        <taxon>Xylariales</taxon>
        <taxon>Microdochiaceae</taxon>
        <taxon>Microdochium</taxon>
    </lineage>
</organism>
<sequence length="291" mass="33013">MAAPPPAVAARPPVILQTCEPPRCEVHHGAEHSNGWRHRQEWTPDRLFDPKVLFSGDQDIEVHTPRWTYVGCGHSDVPAGTTPWHVDAIVIAIDAVTPLEGDRYRTTLAFGYWLADQSRLNAWLFRPLPEDQRDLQFYADVQAAHGALAIAGNVSRLRVEGLPLRHVVIKTSSPDLVHAMTGPDIFHWRYSGYPAHNTTFKHAQEVRQLDKEIVLLNHRRIEVSFWLVQQRRNKIAQQCAIHAVEKFMEKDCSAHPKSRGMGRVLRPSPPPTDNQGEQARPLQFTDTEYST</sequence>
<keyword evidence="3" id="KW-1185">Reference proteome</keyword>
<dbReference type="EMBL" id="KQ964256">
    <property type="protein sequence ID" value="KXJ88983.1"/>
    <property type="molecule type" value="Genomic_DNA"/>
</dbReference>
<evidence type="ECO:0000313" key="3">
    <source>
        <dbReference type="Proteomes" id="UP000070501"/>
    </source>
</evidence>
<protein>
    <submittedName>
        <fullName evidence="2">Uncharacterized protein</fullName>
    </submittedName>
</protein>
<dbReference type="InterPro" id="IPR036397">
    <property type="entry name" value="RNaseH_sf"/>
</dbReference>
<dbReference type="GO" id="GO:0003676">
    <property type="term" value="F:nucleic acid binding"/>
    <property type="evidence" value="ECO:0007669"/>
    <property type="project" value="InterPro"/>
</dbReference>
<dbReference type="STRING" id="196109.A0A136IVT1"/>
<gene>
    <name evidence="2" type="ORF">Micbo1qcDRAFT_206572</name>
</gene>
<accession>A0A136IVT1</accession>
<evidence type="ECO:0000256" key="1">
    <source>
        <dbReference type="SAM" id="MobiDB-lite"/>
    </source>
</evidence>
<feature type="region of interest" description="Disordered" evidence="1">
    <location>
        <begin position="252"/>
        <end position="291"/>
    </location>
</feature>
<proteinExistence type="predicted"/>
<dbReference type="AlphaFoldDB" id="A0A136IVT1"/>
<dbReference type="Gene3D" id="3.30.420.10">
    <property type="entry name" value="Ribonuclease H-like superfamily/Ribonuclease H"/>
    <property type="match status" value="1"/>
</dbReference>
<name>A0A136IVT1_9PEZI</name>
<reference evidence="3" key="1">
    <citation type="submission" date="2016-02" db="EMBL/GenBank/DDBJ databases">
        <title>Draft genome sequence of Microdochium bolleyi, a fungal endophyte of beachgrass.</title>
        <authorList>
            <consortium name="DOE Joint Genome Institute"/>
            <person name="David A.S."/>
            <person name="May G."/>
            <person name="Haridas S."/>
            <person name="Lim J."/>
            <person name="Wang M."/>
            <person name="Labutti K."/>
            <person name="Lipzen A."/>
            <person name="Barry K."/>
            <person name="Grigoriev I.V."/>
        </authorList>
    </citation>
    <scope>NUCLEOTIDE SEQUENCE [LARGE SCALE GENOMIC DNA]</scope>
    <source>
        <strain evidence="3">J235TASD1</strain>
    </source>
</reference>
<evidence type="ECO:0000313" key="2">
    <source>
        <dbReference type="EMBL" id="KXJ88983.1"/>
    </source>
</evidence>
<dbReference type="Proteomes" id="UP000070501">
    <property type="component" value="Unassembled WGS sequence"/>
</dbReference>
<dbReference type="InParanoid" id="A0A136IVT1"/>